<evidence type="ECO:0000256" key="1">
    <source>
        <dbReference type="ARBA" id="ARBA00010613"/>
    </source>
</evidence>
<dbReference type="OrthoDB" id="9811121at2"/>
<dbReference type="InterPro" id="IPR003010">
    <property type="entry name" value="C-N_Hydrolase"/>
</dbReference>
<dbReference type="GO" id="GO:0016746">
    <property type="term" value="F:acyltransferase activity"/>
    <property type="evidence" value="ECO:0007669"/>
    <property type="project" value="UniProtKB-KW"/>
</dbReference>
<accession>A0A163CC16</accession>
<comment type="caution">
    <text evidence="4">The sequence shown here is derived from an EMBL/GenBank/DDBJ whole genome shotgun (WGS) entry which is preliminary data.</text>
</comment>
<dbReference type="PROSITE" id="PS01227">
    <property type="entry name" value="UPF0012"/>
    <property type="match status" value="1"/>
</dbReference>
<organism evidence="4 5">
    <name type="scientific">Crenobacter luteus</name>
    <dbReference type="NCBI Taxonomy" id="1452487"/>
    <lineage>
        <taxon>Bacteria</taxon>
        <taxon>Pseudomonadati</taxon>
        <taxon>Pseudomonadota</taxon>
        <taxon>Betaproteobacteria</taxon>
        <taxon>Neisseriales</taxon>
        <taxon>Neisseriaceae</taxon>
        <taxon>Crenobacter</taxon>
    </lineage>
</organism>
<proteinExistence type="inferred from homology"/>
<dbReference type="PROSITE" id="PS50263">
    <property type="entry name" value="CN_HYDROLASE"/>
    <property type="match status" value="1"/>
</dbReference>
<dbReference type="Pfam" id="PF00795">
    <property type="entry name" value="CN_hydrolase"/>
    <property type="match status" value="1"/>
</dbReference>
<keyword evidence="5" id="KW-1185">Reference proteome</keyword>
<evidence type="ECO:0000256" key="2">
    <source>
        <dbReference type="ARBA" id="ARBA00022801"/>
    </source>
</evidence>
<evidence type="ECO:0000313" key="5">
    <source>
        <dbReference type="Proteomes" id="UP000076625"/>
    </source>
</evidence>
<dbReference type="RefSeq" id="WP_066612955.1">
    <property type="nucleotide sequence ID" value="NZ_LQQU01000025.1"/>
</dbReference>
<dbReference type="InterPro" id="IPR001110">
    <property type="entry name" value="UPF0012_CS"/>
</dbReference>
<dbReference type="Gene3D" id="3.60.110.10">
    <property type="entry name" value="Carbon-nitrogen hydrolase"/>
    <property type="match status" value="1"/>
</dbReference>
<dbReference type="CDD" id="cd07572">
    <property type="entry name" value="nit"/>
    <property type="match status" value="1"/>
</dbReference>
<dbReference type="PANTHER" id="PTHR23088">
    <property type="entry name" value="NITRILASE-RELATED"/>
    <property type="match status" value="1"/>
</dbReference>
<dbReference type="InterPro" id="IPR045254">
    <property type="entry name" value="Nit1/2_C-N_Hydrolase"/>
</dbReference>
<dbReference type="SUPFAM" id="SSF56317">
    <property type="entry name" value="Carbon-nitrogen hydrolase"/>
    <property type="match status" value="1"/>
</dbReference>
<dbReference type="AlphaFoldDB" id="A0A163CC16"/>
<reference evidence="5" key="1">
    <citation type="submission" date="2016-01" db="EMBL/GenBank/DDBJ databases">
        <title>Draft genome of Chromobacterium sp. F49.</title>
        <authorList>
            <person name="Hong K.W."/>
        </authorList>
    </citation>
    <scope>NUCLEOTIDE SEQUENCE [LARGE SCALE GENOMIC DNA]</scope>
    <source>
        <strain evidence="5">CN10</strain>
    </source>
</reference>
<comment type="similarity">
    <text evidence="1">Belongs to the carbon-nitrogen hydrolase superfamily. NIT1/NIT2 family.</text>
</comment>
<dbReference type="STRING" id="1452487.AVW16_12160"/>
<keyword evidence="4" id="KW-0808">Transferase</keyword>
<dbReference type="Proteomes" id="UP000076625">
    <property type="component" value="Unassembled WGS sequence"/>
</dbReference>
<name>A0A163CC16_9NEIS</name>
<gene>
    <name evidence="4" type="ORF">AVW16_12160</name>
</gene>
<sequence length="272" mass="29222">MSEEKTSYRAAAVQLVSGADPSANLGRAAHWVAEAARQGARLVVLPEYFGVMGHKETDKVGLAEAFGAGPMQDALAAMARDNAVWLVGGTVPLVSPESGKVYNSTLLYNPEGERVARYDKIHLFGFSGLGENYCESNTIVAGTKPLKAATALGEIAFGVCYDLRFPELFRALAPFDVMVLPAAFTATTGEAHWEPLIRARAIENQCYLIASAQGGLHENGRKTHGHSMIVDPWGRVLAELPEGEGVILADIQINTLQSVRTRLPALAHRVLN</sequence>
<feature type="domain" description="CN hydrolase" evidence="3">
    <location>
        <begin position="8"/>
        <end position="253"/>
    </location>
</feature>
<evidence type="ECO:0000313" key="4">
    <source>
        <dbReference type="EMBL" id="KZE31242.1"/>
    </source>
</evidence>
<protein>
    <submittedName>
        <fullName evidence="4">Acyltransferase</fullName>
    </submittedName>
</protein>
<dbReference type="InterPro" id="IPR036526">
    <property type="entry name" value="C-N_Hydrolase_sf"/>
</dbReference>
<keyword evidence="2" id="KW-0378">Hydrolase</keyword>
<dbReference type="PANTHER" id="PTHR23088:SF27">
    <property type="entry name" value="DEAMINATED GLUTATHIONE AMIDASE"/>
    <property type="match status" value="1"/>
</dbReference>
<dbReference type="GO" id="GO:0016811">
    <property type="term" value="F:hydrolase activity, acting on carbon-nitrogen (but not peptide) bonds, in linear amides"/>
    <property type="evidence" value="ECO:0007669"/>
    <property type="project" value="InterPro"/>
</dbReference>
<evidence type="ECO:0000259" key="3">
    <source>
        <dbReference type="PROSITE" id="PS50263"/>
    </source>
</evidence>
<keyword evidence="4" id="KW-0012">Acyltransferase</keyword>
<dbReference type="EMBL" id="LQQU01000025">
    <property type="protein sequence ID" value="KZE31242.1"/>
    <property type="molecule type" value="Genomic_DNA"/>
</dbReference>